<dbReference type="InterPro" id="IPR058525">
    <property type="entry name" value="DUF8212"/>
</dbReference>
<dbReference type="InterPro" id="IPR002110">
    <property type="entry name" value="Ankyrin_rpt"/>
</dbReference>
<evidence type="ECO:0000313" key="4">
    <source>
        <dbReference type="EMBL" id="KAJ5552381.1"/>
    </source>
</evidence>
<dbReference type="PRINTS" id="PR01415">
    <property type="entry name" value="ANKYRIN"/>
</dbReference>
<dbReference type="PROSITE" id="PS50088">
    <property type="entry name" value="ANK_REPEAT"/>
    <property type="match status" value="8"/>
</dbReference>
<reference evidence="4 5" key="1">
    <citation type="journal article" date="2023" name="IMA Fungus">
        <title>Comparative genomic study of the Penicillium genus elucidates a diverse pangenome and 15 lateral gene transfer events.</title>
        <authorList>
            <person name="Petersen C."/>
            <person name="Sorensen T."/>
            <person name="Nielsen M.R."/>
            <person name="Sondergaard T.E."/>
            <person name="Sorensen J.L."/>
            <person name="Fitzpatrick D.A."/>
            <person name="Frisvad J.C."/>
            <person name="Nielsen K.L."/>
        </authorList>
    </citation>
    <scope>NUCLEOTIDE SEQUENCE [LARGE SCALE GENOMIC DNA]</scope>
    <source>
        <strain evidence="4 5">IBT 35679</strain>
    </source>
</reference>
<organism evidence="4 5">
    <name type="scientific">Penicillium frequentans</name>
    <dbReference type="NCBI Taxonomy" id="3151616"/>
    <lineage>
        <taxon>Eukaryota</taxon>
        <taxon>Fungi</taxon>
        <taxon>Dikarya</taxon>
        <taxon>Ascomycota</taxon>
        <taxon>Pezizomycotina</taxon>
        <taxon>Eurotiomycetes</taxon>
        <taxon>Eurotiomycetidae</taxon>
        <taxon>Eurotiales</taxon>
        <taxon>Aspergillaceae</taxon>
        <taxon>Penicillium</taxon>
    </lineage>
</organism>
<feature type="domain" description="Heterokaryon incompatibility" evidence="2">
    <location>
        <begin position="27"/>
        <end position="112"/>
    </location>
</feature>
<evidence type="ECO:0008006" key="6">
    <source>
        <dbReference type="Google" id="ProtNLM"/>
    </source>
</evidence>
<dbReference type="Proteomes" id="UP001220324">
    <property type="component" value="Unassembled WGS sequence"/>
</dbReference>
<gene>
    <name evidence="4" type="ORF">N7494_001759</name>
</gene>
<feature type="repeat" description="ANK" evidence="1">
    <location>
        <begin position="762"/>
        <end position="794"/>
    </location>
</feature>
<evidence type="ECO:0000313" key="5">
    <source>
        <dbReference type="Proteomes" id="UP001220324"/>
    </source>
</evidence>
<keyword evidence="5" id="KW-1185">Reference proteome</keyword>
<dbReference type="Pfam" id="PF06985">
    <property type="entry name" value="HET"/>
    <property type="match status" value="1"/>
</dbReference>
<sequence>MRLVNTTESDSGSFNIEEFTDYNTPPYAILSHTWEQEEVSLQDMQGHGAKKKKGFDKIKRCCALALASGFNYVWIDTCCIDKASSAELSEAINSMYRWYEEAEICYAYLSDVPSKGELKESRWFTRGWTLQELIAPTNITFLDEGWKELGNKKDLDFQRILSECSCVPTGILSGEDDLDRFSVAQKMSWAAKRKTTRVEDRAYCLMGLFGVNMPLVYGERETSFIRLQEEIMRISDDHSIFAWEHDDHRAGLLATSPAAFANSYNIIQSNPFGSFGNPPTVSSRGIYLELHFLGIDRRGIGLAILHCKDQTDKDNLRFIAIYVKDLSLTMELFMRVESHTFEKVVLKRFRPSQYPVRKICIQVSHITRKRRQTQENWNTDLRIRMDSRHCDELSELMNFENPAALPQAARNGDNGVVWLLLTRSDIIIEVKDEDGRTALSLAAEYGHEGIVKMLLQRGALIDGDGRGGQTPLSWAATNQHHGIMKVLLERGAKVKNDKTFSHMLLWAVKNGYEAIIESLLSWGFAIDDNNFRSYLSCAAANRHETVIDLLLKKHAEPDVGRLGSLLLYAASHGLEDHVKLLLDRDIDIAVRDGAKQTPLHRAVIGGHETIAKLLVQRGADLEARDQVSRTPLDHATLLGREAIAMFLFERTPDVRGKYGDHEMIPRAMILAAARGQKAIIKLLVERGADLEVNDEYSRTPLHHAARCGSDTVAKLLLEEGADLEAKDGDFRTPLQHAAMRGHEAVLKLLLEEGADSEAKDKYSRTPLHHAARCGSDTVAKLLLEGGADSEAKDGDFRTPLQHAAMRGHEAVVKLLLERGAKVDPEVDAKKYDGWRPLAQMVEDFHPRIAQLLLSKEDQHHRLLLPKTNEMTVQQRARPRYLKKSSRGLNG</sequence>
<dbReference type="Gene3D" id="1.25.40.20">
    <property type="entry name" value="Ankyrin repeat-containing domain"/>
    <property type="match status" value="5"/>
</dbReference>
<dbReference type="EMBL" id="JAQIZZ010000002">
    <property type="protein sequence ID" value="KAJ5552381.1"/>
    <property type="molecule type" value="Genomic_DNA"/>
</dbReference>
<feature type="repeat" description="ANK" evidence="1">
    <location>
        <begin position="696"/>
        <end position="728"/>
    </location>
</feature>
<evidence type="ECO:0000259" key="2">
    <source>
        <dbReference type="Pfam" id="PF06985"/>
    </source>
</evidence>
<evidence type="ECO:0000259" key="3">
    <source>
        <dbReference type="Pfam" id="PF26640"/>
    </source>
</evidence>
<feature type="repeat" description="ANK" evidence="1">
    <location>
        <begin position="729"/>
        <end position="761"/>
    </location>
</feature>
<protein>
    <recommendedName>
        <fullName evidence="6">Heterokaryon incompatibility domain-containing protein</fullName>
    </recommendedName>
</protein>
<dbReference type="PROSITE" id="PS50297">
    <property type="entry name" value="ANK_REP_REGION"/>
    <property type="match status" value="7"/>
</dbReference>
<feature type="repeat" description="ANK" evidence="1">
    <location>
        <begin position="795"/>
        <end position="827"/>
    </location>
</feature>
<name>A0AAD6D3G7_9EURO</name>
<accession>A0AAD6D3G7</accession>
<feature type="repeat" description="ANK" evidence="1">
    <location>
        <begin position="467"/>
        <end position="499"/>
    </location>
</feature>
<evidence type="ECO:0000256" key="1">
    <source>
        <dbReference type="PROSITE-ProRule" id="PRU00023"/>
    </source>
</evidence>
<dbReference type="PANTHER" id="PTHR10622">
    <property type="entry name" value="HET DOMAIN-CONTAINING PROTEIN"/>
    <property type="match status" value="1"/>
</dbReference>
<feature type="repeat" description="ANK" evidence="1">
    <location>
        <begin position="434"/>
        <end position="466"/>
    </location>
</feature>
<feature type="repeat" description="ANK" evidence="1">
    <location>
        <begin position="594"/>
        <end position="626"/>
    </location>
</feature>
<proteinExistence type="predicted"/>
<dbReference type="Pfam" id="PF12796">
    <property type="entry name" value="Ank_2"/>
    <property type="match status" value="5"/>
</dbReference>
<dbReference type="SMART" id="SM00248">
    <property type="entry name" value="ANK"/>
    <property type="match status" value="13"/>
</dbReference>
<dbReference type="Pfam" id="PF26640">
    <property type="entry name" value="DUF8212"/>
    <property type="match status" value="1"/>
</dbReference>
<dbReference type="PANTHER" id="PTHR10622:SF10">
    <property type="entry name" value="HET DOMAIN-CONTAINING PROTEIN"/>
    <property type="match status" value="1"/>
</dbReference>
<feature type="domain" description="DUF8212" evidence="3">
    <location>
        <begin position="224"/>
        <end position="249"/>
    </location>
</feature>
<dbReference type="InterPro" id="IPR036770">
    <property type="entry name" value="Ankyrin_rpt-contain_sf"/>
</dbReference>
<feature type="repeat" description="ANK" evidence="1">
    <location>
        <begin position="667"/>
        <end position="695"/>
    </location>
</feature>
<comment type="caution">
    <text evidence="4">The sequence shown here is derived from an EMBL/GenBank/DDBJ whole genome shotgun (WGS) entry which is preliminary data.</text>
</comment>
<keyword evidence="1" id="KW-0040">ANK repeat</keyword>
<dbReference type="InterPro" id="IPR010730">
    <property type="entry name" value="HET"/>
</dbReference>
<dbReference type="AlphaFoldDB" id="A0AAD6D3G7"/>
<dbReference type="SUPFAM" id="SSF48403">
    <property type="entry name" value="Ankyrin repeat"/>
    <property type="match status" value="2"/>
</dbReference>